<dbReference type="PROSITE" id="PS50088">
    <property type="entry name" value="ANK_REPEAT"/>
    <property type="match status" value="1"/>
</dbReference>
<protein>
    <submittedName>
        <fullName evidence="4">Uncharacterized protein</fullName>
    </submittedName>
</protein>
<dbReference type="Pfam" id="PF00023">
    <property type="entry name" value="Ank"/>
    <property type="match status" value="1"/>
</dbReference>
<dbReference type="SMART" id="SM00248">
    <property type="entry name" value="ANK"/>
    <property type="match status" value="3"/>
</dbReference>
<comment type="caution">
    <text evidence="4">The sequence shown here is derived from an EMBL/GenBank/DDBJ whole genome shotgun (WGS) entry which is preliminary data.</text>
</comment>
<evidence type="ECO:0000256" key="3">
    <source>
        <dbReference type="PROSITE-ProRule" id="PRU00023"/>
    </source>
</evidence>
<reference evidence="4" key="1">
    <citation type="submission" date="2021-02" db="EMBL/GenBank/DDBJ databases">
        <authorList>
            <person name="Nowell W R."/>
        </authorList>
    </citation>
    <scope>NUCLEOTIDE SEQUENCE</scope>
</reference>
<dbReference type="InterPro" id="IPR002110">
    <property type="entry name" value="Ankyrin_rpt"/>
</dbReference>
<dbReference type="PANTHER" id="PTHR24126:SF14">
    <property type="entry name" value="ANK_REP_REGION DOMAIN-CONTAINING PROTEIN"/>
    <property type="match status" value="1"/>
</dbReference>
<proteinExistence type="predicted"/>
<organism evidence="4 5">
    <name type="scientific">Didymodactylos carnosus</name>
    <dbReference type="NCBI Taxonomy" id="1234261"/>
    <lineage>
        <taxon>Eukaryota</taxon>
        <taxon>Metazoa</taxon>
        <taxon>Spiralia</taxon>
        <taxon>Gnathifera</taxon>
        <taxon>Rotifera</taxon>
        <taxon>Eurotatoria</taxon>
        <taxon>Bdelloidea</taxon>
        <taxon>Philodinida</taxon>
        <taxon>Philodinidae</taxon>
        <taxon>Didymodactylos</taxon>
    </lineage>
</organism>
<feature type="non-terminal residue" evidence="4">
    <location>
        <position position="1"/>
    </location>
</feature>
<evidence type="ECO:0000313" key="4">
    <source>
        <dbReference type="EMBL" id="CAF4510164.1"/>
    </source>
</evidence>
<dbReference type="AlphaFoldDB" id="A0A8S2XUQ7"/>
<keyword evidence="1" id="KW-0677">Repeat</keyword>
<dbReference type="Proteomes" id="UP000682733">
    <property type="component" value="Unassembled WGS sequence"/>
</dbReference>
<dbReference type="PANTHER" id="PTHR24126">
    <property type="entry name" value="ANKYRIN REPEAT, PH AND SEC7 DOMAIN CONTAINING PROTEIN SECG-RELATED"/>
    <property type="match status" value="1"/>
</dbReference>
<dbReference type="Gene3D" id="1.25.40.20">
    <property type="entry name" value="Ankyrin repeat-containing domain"/>
    <property type="match status" value="2"/>
</dbReference>
<sequence>TDDENQEQERSKETSIFSLLHTVSYMPIESHPLHLLLKKTKNVNLLHHKTNRTPLLESIFLNEPEIARLLIEHESCDISMATSKVQKEEKMTPLILSSKKHLWPTVCILLKHKGCDLTTTDTYGNQTLHYLVQDSQRSPDMLHTLELYIDIMKRSGLTSTLINSYGNHNRTPLHVAIYHNRGTTDATTDVEKKLIDNGGDLFAHDNLGNIPLHN</sequence>
<gene>
    <name evidence="4" type="ORF">TMI583_LOCUS48317</name>
</gene>
<name>A0A8S2XUQ7_9BILA</name>
<evidence type="ECO:0000256" key="2">
    <source>
        <dbReference type="ARBA" id="ARBA00023043"/>
    </source>
</evidence>
<dbReference type="InterPro" id="IPR036770">
    <property type="entry name" value="Ankyrin_rpt-contain_sf"/>
</dbReference>
<feature type="non-terminal residue" evidence="4">
    <location>
        <position position="214"/>
    </location>
</feature>
<dbReference type="SUPFAM" id="SSF48403">
    <property type="entry name" value="Ankyrin repeat"/>
    <property type="match status" value="1"/>
</dbReference>
<evidence type="ECO:0000256" key="1">
    <source>
        <dbReference type="ARBA" id="ARBA00022737"/>
    </source>
</evidence>
<dbReference type="Pfam" id="PF12796">
    <property type="entry name" value="Ank_2"/>
    <property type="match status" value="1"/>
</dbReference>
<feature type="repeat" description="ANK" evidence="3">
    <location>
        <begin position="168"/>
        <end position="206"/>
    </location>
</feature>
<keyword evidence="2 3" id="KW-0040">ANK repeat</keyword>
<evidence type="ECO:0000313" key="5">
    <source>
        <dbReference type="Proteomes" id="UP000682733"/>
    </source>
</evidence>
<dbReference type="EMBL" id="CAJOBA010097999">
    <property type="protein sequence ID" value="CAF4510164.1"/>
    <property type="molecule type" value="Genomic_DNA"/>
</dbReference>
<accession>A0A8S2XUQ7</accession>